<accession>L9WQK4</accession>
<proteinExistence type="predicted"/>
<feature type="compositionally biased region" description="Basic and acidic residues" evidence="2">
    <location>
        <begin position="109"/>
        <end position="133"/>
    </location>
</feature>
<feature type="coiled-coil region" evidence="1">
    <location>
        <begin position="14"/>
        <end position="44"/>
    </location>
</feature>
<gene>
    <name evidence="3" type="ORF">C492_22547</name>
</gene>
<sequence length="174" mass="19124">MTKDLVDKAREIGGEELAKRVEILENTINEMSSEEALNEEIQSSSIPLPDSALEVMSPEEKQEYLLSIETEGDEKANVVTESISIPTPGSGGQGEGGSIEVEYQSGPTRVDEMGIFRREMGKLREQRNEEIERANQQSRDPDPIFTGYTNSDEIEGDSDLDIPEPGSGGDDDDE</sequence>
<dbReference type="Proteomes" id="UP000011531">
    <property type="component" value="Unassembled WGS sequence"/>
</dbReference>
<organism evidence="3 4">
    <name type="scientific">Natronococcus jeotgali DSM 18795</name>
    <dbReference type="NCBI Taxonomy" id="1227498"/>
    <lineage>
        <taxon>Archaea</taxon>
        <taxon>Methanobacteriati</taxon>
        <taxon>Methanobacteriota</taxon>
        <taxon>Stenosarchaea group</taxon>
        <taxon>Halobacteria</taxon>
        <taxon>Halobacteriales</taxon>
        <taxon>Natrialbaceae</taxon>
        <taxon>Natronococcus</taxon>
    </lineage>
</organism>
<feature type="compositionally biased region" description="Acidic residues" evidence="2">
    <location>
        <begin position="152"/>
        <end position="162"/>
    </location>
</feature>
<name>L9WQK4_9EURY</name>
<evidence type="ECO:0000313" key="3">
    <source>
        <dbReference type="EMBL" id="ELY50603.1"/>
    </source>
</evidence>
<evidence type="ECO:0000256" key="1">
    <source>
        <dbReference type="SAM" id="Coils"/>
    </source>
</evidence>
<feature type="region of interest" description="Disordered" evidence="2">
    <location>
        <begin position="82"/>
        <end position="174"/>
    </location>
</feature>
<dbReference type="AlphaFoldDB" id="L9WQK4"/>
<dbReference type="RefSeq" id="WP_008427646.1">
    <property type="nucleotide sequence ID" value="NZ_AOIA01000167.1"/>
</dbReference>
<comment type="caution">
    <text evidence="3">The sequence shown here is derived from an EMBL/GenBank/DDBJ whole genome shotgun (WGS) entry which is preliminary data.</text>
</comment>
<keyword evidence="4" id="KW-1185">Reference proteome</keyword>
<protein>
    <submittedName>
        <fullName evidence="3">Uncharacterized protein</fullName>
    </submittedName>
</protein>
<evidence type="ECO:0000256" key="2">
    <source>
        <dbReference type="SAM" id="MobiDB-lite"/>
    </source>
</evidence>
<dbReference type="EMBL" id="AOIA01000167">
    <property type="protein sequence ID" value="ELY50603.1"/>
    <property type="molecule type" value="Genomic_DNA"/>
</dbReference>
<reference evidence="3 4" key="1">
    <citation type="journal article" date="2014" name="PLoS Genet.">
        <title>Phylogenetically driven sequencing of extremely halophilic archaea reveals strategies for static and dynamic osmo-response.</title>
        <authorList>
            <person name="Becker E.A."/>
            <person name="Seitzer P.M."/>
            <person name="Tritt A."/>
            <person name="Larsen D."/>
            <person name="Krusor M."/>
            <person name="Yao A.I."/>
            <person name="Wu D."/>
            <person name="Madern D."/>
            <person name="Eisen J.A."/>
            <person name="Darling A.E."/>
            <person name="Facciotti M.T."/>
        </authorList>
    </citation>
    <scope>NUCLEOTIDE SEQUENCE [LARGE SCALE GENOMIC DNA]</scope>
    <source>
        <strain evidence="3 4">DSM 18795</strain>
    </source>
</reference>
<keyword evidence="1" id="KW-0175">Coiled coil</keyword>
<evidence type="ECO:0000313" key="4">
    <source>
        <dbReference type="Proteomes" id="UP000011531"/>
    </source>
</evidence>